<keyword evidence="7" id="KW-0829">Tyrosine-protein kinase</keyword>
<keyword evidence="10" id="KW-0472">Membrane</keyword>
<dbReference type="InterPro" id="IPR027417">
    <property type="entry name" value="P-loop_NTPase"/>
</dbReference>
<feature type="transmembrane region" description="Helical" evidence="10">
    <location>
        <begin position="34"/>
        <end position="54"/>
    </location>
</feature>
<evidence type="ECO:0000259" key="11">
    <source>
        <dbReference type="Pfam" id="PF13614"/>
    </source>
</evidence>
<feature type="coiled-coil region" evidence="9">
    <location>
        <begin position="270"/>
        <end position="297"/>
    </location>
</feature>
<dbReference type="InterPro" id="IPR025669">
    <property type="entry name" value="AAA_dom"/>
</dbReference>
<dbReference type="CDD" id="cd05387">
    <property type="entry name" value="BY-kinase"/>
    <property type="match status" value="1"/>
</dbReference>
<keyword evidence="9" id="KW-0175">Coiled coil</keyword>
<evidence type="ECO:0000256" key="1">
    <source>
        <dbReference type="ARBA" id="ARBA00007316"/>
    </source>
</evidence>
<comment type="similarity">
    <text evidence="1">Belongs to the CpsD/CapB family.</text>
</comment>
<keyword evidence="10" id="KW-0812">Transmembrane</keyword>
<dbReference type="Pfam" id="PF13614">
    <property type="entry name" value="AAA_31"/>
    <property type="match status" value="1"/>
</dbReference>
<evidence type="ECO:0000313" key="13">
    <source>
        <dbReference type="Proteomes" id="UP001500582"/>
    </source>
</evidence>
<feature type="domain" description="AAA" evidence="11">
    <location>
        <begin position="587"/>
        <end position="703"/>
    </location>
</feature>
<name>A0ABP8G3F0_9SPHI</name>
<dbReference type="GO" id="GO:0016301">
    <property type="term" value="F:kinase activity"/>
    <property type="evidence" value="ECO:0007669"/>
    <property type="project" value="UniProtKB-KW"/>
</dbReference>
<evidence type="ECO:0000256" key="5">
    <source>
        <dbReference type="ARBA" id="ARBA00022777"/>
    </source>
</evidence>
<gene>
    <name evidence="12" type="ORF">GCM10023149_13760</name>
</gene>
<reference evidence="13" key="1">
    <citation type="journal article" date="2019" name="Int. J. Syst. Evol. Microbiol.">
        <title>The Global Catalogue of Microorganisms (GCM) 10K type strain sequencing project: providing services to taxonomists for standard genome sequencing and annotation.</title>
        <authorList>
            <consortium name="The Broad Institute Genomics Platform"/>
            <consortium name="The Broad Institute Genome Sequencing Center for Infectious Disease"/>
            <person name="Wu L."/>
            <person name="Ma J."/>
        </authorList>
    </citation>
    <scope>NUCLEOTIDE SEQUENCE [LARGE SCALE GENOMIC DNA]</scope>
    <source>
        <strain evidence="13">JCM 17705</strain>
    </source>
</reference>
<dbReference type="EC" id="2.7.10.2" evidence="2"/>
<dbReference type="InterPro" id="IPR005702">
    <property type="entry name" value="Wzc-like_C"/>
</dbReference>
<dbReference type="SUPFAM" id="SSF52540">
    <property type="entry name" value="P-loop containing nucleoside triphosphate hydrolases"/>
    <property type="match status" value="1"/>
</dbReference>
<evidence type="ECO:0000256" key="2">
    <source>
        <dbReference type="ARBA" id="ARBA00011903"/>
    </source>
</evidence>
<organism evidence="12 13">
    <name type="scientific">Mucilaginibacter gynuensis</name>
    <dbReference type="NCBI Taxonomy" id="1302236"/>
    <lineage>
        <taxon>Bacteria</taxon>
        <taxon>Pseudomonadati</taxon>
        <taxon>Bacteroidota</taxon>
        <taxon>Sphingobacteriia</taxon>
        <taxon>Sphingobacteriales</taxon>
        <taxon>Sphingobacteriaceae</taxon>
        <taxon>Mucilaginibacter</taxon>
    </lineage>
</organism>
<comment type="caution">
    <text evidence="12">The sequence shown here is derived from an EMBL/GenBank/DDBJ whole genome shotgun (WGS) entry which is preliminary data.</text>
</comment>
<dbReference type="NCBIfam" id="TIGR01007">
    <property type="entry name" value="eps_fam"/>
    <property type="match status" value="1"/>
</dbReference>
<evidence type="ECO:0000256" key="8">
    <source>
        <dbReference type="ARBA" id="ARBA00051245"/>
    </source>
</evidence>
<sequence length="785" mass="88703">MSKQSNQDFFGSSKVAEAKSFNIREFLNKLLYHWPLYIIFCVICFSIAAFYVRYKRPVYEIHAKLLIKDNQSEGKKTALEELNLTGSTNNLEAEMGLMSSIPVTKRVVESLKLWVSYFEPTKYYSYRDLYKDSPVDFSMIKPGEGQLDHVFDIIIADDKSFLIKQSGDKTTRFNFSNNIKTSFGVWRLDKTESFANYIGRTIRIKLVDPDEVVKWYQYQIHETPIPKSTNVDVSMDDEVPQRGRDIVDNLLISYMDASVQEKRESTHNTLKFVDQRLASLTGELNNVERKYEGFKSNQGITEIADQSSLFQGNAQDNQKNLNAINIQLSLIDGIEAYVNSDEGAMSAPSTIGLDNSGLTSLVEKLTALQLEHTKLLATLPETNPLFNPLNQQISSTRNALKQNLKSFKSGLQTTKRSLQNLGSGYQSSIRNIPGQERELVDIKRMQGIKENLYVYLLQKKEELSLDYASTISDAVIIDYAHNGNQKAPIPKSVYGIALMFGLLIPTALIYGRDAFKNRIQSKNSIISATGLNVLSEIVHSDDPDPIVVLHQKTFIGEQFRDLRTKLNYLHGGRSDGRTTLFTSSIAGEGKSFILSNLGTVLSVAGKKTVLLELDLRRPTFATRFKLDDKRPGLTEYLIGNATKSEVIQPSGISENLFVIPAGIIPPNPSELLESTELVQLITELKKEYANVLIDTPPVHLLTDAMIIAHLCDVSMYVIRQDYTPKHELEFIKELNAEKKLPRLNLIFNGVQSDKTGSNYGYQNNSYIKEARKPFKSRLKKFFSRF</sequence>
<evidence type="ECO:0000256" key="4">
    <source>
        <dbReference type="ARBA" id="ARBA00022741"/>
    </source>
</evidence>
<evidence type="ECO:0000256" key="3">
    <source>
        <dbReference type="ARBA" id="ARBA00022679"/>
    </source>
</evidence>
<dbReference type="Gene3D" id="3.40.50.300">
    <property type="entry name" value="P-loop containing nucleotide triphosphate hydrolases"/>
    <property type="match status" value="1"/>
</dbReference>
<accession>A0ABP8G3F0</accession>
<evidence type="ECO:0000256" key="7">
    <source>
        <dbReference type="ARBA" id="ARBA00023137"/>
    </source>
</evidence>
<evidence type="ECO:0000256" key="6">
    <source>
        <dbReference type="ARBA" id="ARBA00022840"/>
    </source>
</evidence>
<keyword evidence="3" id="KW-0808">Transferase</keyword>
<comment type="catalytic activity">
    <reaction evidence="8">
        <text>L-tyrosyl-[protein] + ATP = O-phospho-L-tyrosyl-[protein] + ADP + H(+)</text>
        <dbReference type="Rhea" id="RHEA:10596"/>
        <dbReference type="Rhea" id="RHEA-COMP:10136"/>
        <dbReference type="Rhea" id="RHEA-COMP:20101"/>
        <dbReference type="ChEBI" id="CHEBI:15378"/>
        <dbReference type="ChEBI" id="CHEBI:30616"/>
        <dbReference type="ChEBI" id="CHEBI:46858"/>
        <dbReference type="ChEBI" id="CHEBI:61978"/>
        <dbReference type="ChEBI" id="CHEBI:456216"/>
        <dbReference type="EC" id="2.7.10.2"/>
    </reaction>
</comment>
<evidence type="ECO:0000256" key="10">
    <source>
        <dbReference type="SAM" id="Phobius"/>
    </source>
</evidence>
<dbReference type="RefSeq" id="WP_345210280.1">
    <property type="nucleotide sequence ID" value="NZ_BAABFT010000003.1"/>
</dbReference>
<keyword evidence="13" id="KW-1185">Reference proteome</keyword>
<evidence type="ECO:0000313" key="12">
    <source>
        <dbReference type="EMBL" id="GAA4316651.1"/>
    </source>
</evidence>
<keyword evidence="6" id="KW-0067">ATP-binding</keyword>
<evidence type="ECO:0000256" key="9">
    <source>
        <dbReference type="SAM" id="Coils"/>
    </source>
</evidence>
<dbReference type="PANTHER" id="PTHR32309">
    <property type="entry name" value="TYROSINE-PROTEIN KINASE"/>
    <property type="match status" value="1"/>
</dbReference>
<keyword evidence="10" id="KW-1133">Transmembrane helix</keyword>
<dbReference type="Proteomes" id="UP001500582">
    <property type="component" value="Unassembled WGS sequence"/>
</dbReference>
<keyword evidence="5 12" id="KW-0418">Kinase</keyword>
<proteinExistence type="inferred from homology"/>
<protein>
    <recommendedName>
        <fullName evidence="2">non-specific protein-tyrosine kinase</fullName>
        <ecNumber evidence="2">2.7.10.2</ecNumber>
    </recommendedName>
</protein>
<keyword evidence="4" id="KW-0547">Nucleotide-binding</keyword>
<dbReference type="InterPro" id="IPR050445">
    <property type="entry name" value="Bact_polysacc_biosynth/exp"/>
</dbReference>
<dbReference type="PANTHER" id="PTHR32309:SF13">
    <property type="entry name" value="FERRIC ENTEROBACTIN TRANSPORT PROTEIN FEPE"/>
    <property type="match status" value="1"/>
</dbReference>
<dbReference type="EMBL" id="BAABFT010000003">
    <property type="protein sequence ID" value="GAA4316651.1"/>
    <property type="molecule type" value="Genomic_DNA"/>
</dbReference>